<proteinExistence type="predicted"/>
<keyword evidence="4" id="KW-1185">Reference proteome</keyword>
<reference evidence="3 4" key="1">
    <citation type="submission" date="2019-11" db="EMBL/GenBank/DDBJ databases">
        <title>Novel species isolated from a subtropical stream in China.</title>
        <authorList>
            <person name="Lu H."/>
        </authorList>
    </citation>
    <scope>NUCLEOTIDE SEQUENCE [LARGE SCALE GENOMIC DNA]</scope>
    <source>
        <strain evidence="3 4">FT92W</strain>
    </source>
</reference>
<evidence type="ECO:0000256" key="2">
    <source>
        <dbReference type="SAM" id="SignalP"/>
    </source>
</evidence>
<feature type="chain" id="PRO_5030509622" description="Pentapeptide MXKDX repeat protein" evidence="2">
    <location>
        <begin position="27"/>
        <end position="115"/>
    </location>
</feature>
<evidence type="ECO:0008006" key="5">
    <source>
        <dbReference type="Google" id="ProtNLM"/>
    </source>
</evidence>
<organism evidence="3 4">
    <name type="scientific">Pseudoduganella rivuli</name>
    <dbReference type="NCBI Taxonomy" id="2666085"/>
    <lineage>
        <taxon>Bacteria</taxon>
        <taxon>Pseudomonadati</taxon>
        <taxon>Pseudomonadota</taxon>
        <taxon>Betaproteobacteria</taxon>
        <taxon>Burkholderiales</taxon>
        <taxon>Oxalobacteraceae</taxon>
        <taxon>Telluria group</taxon>
        <taxon>Pseudoduganella</taxon>
    </lineage>
</organism>
<accession>A0A7X2II02</accession>
<evidence type="ECO:0000256" key="1">
    <source>
        <dbReference type="SAM" id="MobiDB-lite"/>
    </source>
</evidence>
<dbReference type="AlphaFoldDB" id="A0A7X2II02"/>
<dbReference type="RefSeq" id="WP_154370866.1">
    <property type="nucleotide sequence ID" value="NZ_WKJJ01000001.1"/>
</dbReference>
<dbReference type="Proteomes" id="UP000446768">
    <property type="component" value="Unassembled WGS sequence"/>
</dbReference>
<comment type="caution">
    <text evidence="3">The sequence shown here is derived from an EMBL/GenBank/DDBJ whole genome shotgun (WGS) entry which is preliminary data.</text>
</comment>
<sequence length="115" mass="12181">MKQPFLVPASVATTLIAILAMTPASAAQQQAQHDHEHGAASASAAAPVKPAVSGAEKSASAAEGKMDMKAMCDMHKDMMSSKSKRGHEAKPDDKTKGMSAAEREKQMKMMDEHCK</sequence>
<feature type="region of interest" description="Disordered" evidence="1">
    <location>
        <begin position="24"/>
        <end position="67"/>
    </location>
</feature>
<evidence type="ECO:0000313" key="3">
    <source>
        <dbReference type="EMBL" id="MRV70386.1"/>
    </source>
</evidence>
<name>A0A7X2II02_9BURK</name>
<feature type="compositionally biased region" description="Basic and acidic residues" evidence="1">
    <location>
        <begin position="86"/>
        <end position="115"/>
    </location>
</feature>
<dbReference type="EMBL" id="WKJJ01000001">
    <property type="protein sequence ID" value="MRV70386.1"/>
    <property type="molecule type" value="Genomic_DNA"/>
</dbReference>
<evidence type="ECO:0000313" key="4">
    <source>
        <dbReference type="Proteomes" id="UP000446768"/>
    </source>
</evidence>
<feature type="signal peptide" evidence="2">
    <location>
        <begin position="1"/>
        <end position="26"/>
    </location>
</feature>
<feature type="compositionally biased region" description="Low complexity" evidence="1">
    <location>
        <begin position="39"/>
        <end position="63"/>
    </location>
</feature>
<keyword evidence="2" id="KW-0732">Signal</keyword>
<feature type="region of interest" description="Disordered" evidence="1">
    <location>
        <begin position="79"/>
        <end position="115"/>
    </location>
</feature>
<gene>
    <name evidence="3" type="ORF">GJ700_01450</name>
</gene>
<protein>
    <recommendedName>
        <fullName evidence="5">Pentapeptide MXKDX repeat protein</fullName>
    </recommendedName>
</protein>